<feature type="disulfide bond" evidence="2">
    <location>
        <begin position="93"/>
        <end position="102"/>
    </location>
</feature>
<evidence type="ECO:0000256" key="3">
    <source>
        <dbReference type="SAM" id="SignalP"/>
    </source>
</evidence>
<dbReference type="PROSITE" id="PS00022">
    <property type="entry name" value="EGF_1"/>
    <property type="match status" value="1"/>
</dbReference>
<evidence type="ECO:0000256" key="2">
    <source>
        <dbReference type="PROSITE-ProRule" id="PRU00076"/>
    </source>
</evidence>
<dbReference type="InterPro" id="IPR050906">
    <property type="entry name" value="Notch_signaling"/>
</dbReference>
<evidence type="ECO:0000256" key="1">
    <source>
        <dbReference type="ARBA" id="ARBA00023157"/>
    </source>
</evidence>
<dbReference type="CDD" id="cd00054">
    <property type="entry name" value="EGF_CA"/>
    <property type="match status" value="1"/>
</dbReference>
<dbReference type="SMART" id="SM00181">
    <property type="entry name" value="EGF"/>
    <property type="match status" value="2"/>
</dbReference>
<dbReference type="PROSITE" id="PS01186">
    <property type="entry name" value="EGF_2"/>
    <property type="match status" value="1"/>
</dbReference>
<dbReference type="PROSITE" id="PS50026">
    <property type="entry name" value="EGF_3"/>
    <property type="match status" value="1"/>
</dbReference>
<proteinExistence type="evidence at transcript level"/>
<organism evidence="5">
    <name type="scientific">Amblyomma triste</name>
    <name type="common">Neotropical tick</name>
    <dbReference type="NCBI Taxonomy" id="251400"/>
    <lineage>
        <taxon>Eukaryota</taxon>
        <taxon>Metazoa</taxon>
        <taxon>Ecdysozoa</taxon>
        <taxon>Arthropoda</taxon>
        <taxon>Chelicerata</taxon>
        <taxon>Arachnida</taxon>
        <taxon>Acari</taxon>
        <taxon>Parasitiformes</taxon>
        <taxon>Ixodida</taxon>
        <taxon>Ixodoidea</taxon>
        <taxon>Ixodidae</taxon>
        <taxon>Amblyomminae</taxon>
        <taxon>Amblyomma</taxon>
    </lineage>
</organism>
<dbReference type="PANTHER" id="PTHR24044">
    <property type="entry name" value="NOTCH LIGAND FAMILY MEMBER"/>
    <property type="match status" value="1"/>
</dbReference>
<feature type="chain" id="PRO_5001516375" evidence="3">
    <location>
        <begin position="24"/>
        <end position="106"/>
    </location>
</feature>
<dbReference type="PANTHER" id="PTHR24044:SF417">
    <property type="entry name" value="WEARY, ISOFORM B"/>
    <property type="match status" value="1"/>
</dbReference>
<accession>A0A023G0G3</accession>
<dbReference type="InterPro" id="IPR013111">
    <property type="entry name" value="EGF_extracell"/>
</dbReference>
<sequence>MVGLLTKTGLCLMLVLPILGALAEEGRLFRIPAQAFSNEAWFRPLPCLNGGVRYNGTCACPPGFYGLLCGFRAWACALPCQNGGTCDNWKCVCPPGFYGEFCEYRS</sequence>
<reference evidence="5" key="1">
    <citation type="submission" date="2014-03" db="EMBL/GenBank/DDBJ databases">
        <title>The sialotranscriptome of Amblyomma triste, Amblyomma parvum and Amblyomma cajennense ticks, uncovered by 454-based RNA-seq.</title>
        <authorList>
            <person name="Garcia G.R."/>
            <person name="Gardinassi L.G."/>
            <person name="Ribeiro J.M."/>
            <person name="Anatriello E."/>
            <person name="Ferreira B.R."/>
            <person name="Moreira H.N."/>
            <person name="Mafra C."/>
            <person name="Olegario M.M."/>
            <person name="Szabo P.J."/>
            <person name="Miranda-Santos I.K."/>
            <person name="Maruyama S.R."/>
        </authorList>
    </citation>
    <scope>NUCLEOTIDE SEQUENCE</scope>
    <source>
        <strain evidence="5">Mato Grasso do Sul</strain>
        <tissue evidence="5">Salivary glands</tissue>
    </source>
</reference>
<feature type="signal peptide" evidence="3">
    <location>
        <begin position="1"/>
        <end position="23"/>
    </location>
</feature>
<dbReference type="EMBL" id="GBBM01007772">
    <property type="protein sequence ID" value="JAC27646.1"/>
    <property type="molecule type" value="mRNA"/>
</dbReference>
<dbReference type="GO" id="GO:0005112">
    <property type="term" value="F:Notch binding"/>
    <property type="evidence" value="ECO:0007669"/>
    <property type="project" value="TreeGrafter"/>
</dbReference>
<dbReference type="AlphaFoldDB" id="A0A023G0G3"/>
<dbReference type="InterPro" id="IPR000742">
    <property type="entry name" value="EGF"/>
</dbReference>
<dbReference type="Pfam" id="PF07974">
    <property type="entry name" value="EGF_2"/>
    <property type="match status" value="2"/>
</dbReference>
<keyword evidence="2" id="KW-0245">EGF-like domain</keyword>
<dbReference type="Gene3D" id="2.10.25.10">
    <property type="entry name" value="Laminin"/>
    <property type="match status" value="1"/>
</dbReference>
<feature type="domain" description="EGF-like" evidence="4">
    <location>
        <begin position="72"/>
        <end position="103"/>
    </location>
</feature>
<protein>
    <submittedName>
        <fullName evidence="5">Putative delta-like 1</fullName>
    </submittedName>
</protein>
<comment type="caution">
    <text evidence="2">Lacks conserved residue(s) required for the propagation of feature annotation.</text>
</comment>
<keyword evidence="1 2" id="KW-1015">Disulfide bond</keyword>
<dbReference type="FunFam" id="2.10.25.10:FF:000020">
    <property type="entry name" value="Latent-transforming growth factor beta-binding protein 1"/>
    <property type="match status" value="1"/>
</dbReference>
<dbReference type="SUPFAM" id="SSF57196">
    <property type="entry name" value="EGF/Laminin"/>
    <property type="match status" value="1"/>
</dbReference>
<evidence type="ECO:0000313" key="5">
    <source>
        <dbReference type="EMBL" id="JAC27646.1"/>
    </source>
</evidence>
<keyword evidence="3" id="KW-0732">Signal</keyword>
<feature type="disulfide bond" evidence="2">
    <location>
        <begin position="76"/>
        <end position="86"/>
    </location>
</feature>
<evidence type="ECO:0000259" key="4">
    <source>
        <dbReference type="PROSITE" id="PS50026"/>
    </source>
</evidence>
<name>A0A023G0G3_AMBTT</name>